<comment type="caution">
    <text evidence="2">The sequence shown here is derived from an EMBL/GenBank/DDBJ whole genome shotgun (WGS) entry which is preliminary data.</text>
</comment>
<reference evidence="2 3" key="1">
    <citation type="journal article" date="2011" name="PLoS Pathog.">
        <title>Dynamic evolution of pathogenicity revealed by sequencing and comparative genomics of 19 Pseudomonas syringae isolates.</title>
        <authorList>
            <person name="Baltrus D.A."/>
            <person name="Nishimura M.T."/>
            <person name="Romanchuk A."/>
            <person name="Chang J.H."/>
            <person name="Mukhtar M.S."/>
            <person name="Cherkis K."/>
            <person name="Roach J."/>
            <person name="Grant S.R."/>
            <person name="Jones C.D."/>
            <person name="Dangl J.L."/>
        </authorList>
    </citation>
    <scope>NUCLEOTIDE SEQUENCE [LARGE SCALE GENOMIC DNA]</scope>
    <source>
        <strain evidence="2 3">1704B</strain>
    </source>
</reference>
<dbReference type="BioCyc" id="PSYR629263:G11X0-4851-MONOMER"/>
<organism evidence="2 3">
    <name type="scientific">Pseudomonas syringae pv. pisi str. 1704B</name>
    <dbReference type="NCBI Taxonomy" id="629263"/>
    <lineage>
        <taxon>Bacteria</taxon>
        <taxon>Pseudomonadati</taxon>
        <taxon>Pseudomonadota</taxon>
        <taxon>Gammaproteobacteria</taxon>
        <taxon>Pseudomonadales</taxon>
        <taxon>Pseudomonadaceae</taxon>
        <taxon>Pseudomonas</taxon>
        <taxon>Pseudomonas syringae</taxon>
    </lineage>
</organism>
<gene>
    <name evidence="2" type="ORF">PSYPI_24959</name>
</gene>
<dbReference type="AlphaFoldDB" id="F3GE93"/>
<dbReference type="EMBL" id="AEAI01001274">
    <property type="protein sequence ID" value="EGH45393.1"/>
    <property type="molecule type" value="Genomic_DNA"/>
</dbReference>
<evidence type="ECO:0000256" key="1">
    <source>
        <dbReference type="SAM" id="MobiDB-lite"/>
    </source>
</evidence>
<sequence>MVVNGLNTRMNVVTAASRADTPTPINTMRKGEAP</sequence>
<dbReference type="Proteomes" id="UP000004986">
    <property type="component" value="Unassembled WGS sequence"/>
</dbReference>
<protein>
    <submittedName>
        <fullName evidence="2">Uncharacterized protein</fullName>
    </submittedName>
</protein>
<name>F3GE93_PSESJ</name>
<evidence type="ECO:0000313" key="2">
    <source>
        <dbReference type="EMBL" id="EGH45393.1"/>
    </source>
</evidence>
<accession>F3GE93</accession>
<proteinExistence type="predicted"/>
<dbReference type="HOGENOM" id="CLU_3375459_0_0_6"/>
<evidence type="ECO:0000313" key="3">
    <source>
        <dbReference type="Proteomes" id="UP000004986"/>
    </source>
</evidence>
<feature type="region of interest" description="Disordered" evidence="1">
    <location>
        <begin position="14"/>
        <end position="34"/>
    </location>
</feature>
<keyword evidence="3" id="KW-1185">Reference proteome</keyword>